<feature type="transmembrane region" description="Helical" evidence="14">
    <location>
        <begin position="36"/>
        <end position="55"/>
    </location>
</feature>
<comment type="subcellular location">
    <subcellularLocation>
        <location evidence="1 14">Cell membrane</location>
        <topology evidence="1 14">Multi-pass membrane protein</topology>
    </subcellularLocation>
</comment>
<dbReference type="NCBIfam" id="NF003349">
    <property type="entry name" value="PRK04375.1-2"/>
    <property type="match status" value="1"/>
</dbReference>
<keyword evidence="6 14" id="KW-0812">Transmembrane</keyword>
<dbReference type="EMBL" id="JBHUCX010000092">
    <property type="protein sequence ID" value="MFD1677489.1"/>
    <property type="molecule type" value="Genomic_DNA"/>
</dbReference>
<dbReference type="InterPro" id="IPR030470">
    <property type="entry name" value="UbiA_prenylTrfase_CS"/>
</dbReference>
<evidence type="ECO:0000256" key="9">
    <source>
        <dbReference type="ARBA" id="ARBA00023136"/>
    </source>
</evidence>
<feature type="transmembrane region" description="Helical" evidence="14">
    <location>
        <begin position="157"/>
        <end position="176"/>
    </location>
</feature>
<evidence type="ECO:0000256" key="11">
    <source>
        <dbReference type="ARBA" id="ARBA00040810"/>
    </source>
</evidence>
<comment type="miscellaneous">
    <text evidence="14">Carbon 2 of the heme B porphyrin ring is defined according to the Fischer nomenclature.</text>
</comment>
<evidence type="ECO:0000256" key="12">
    <source>
        <dbReference type="ARBA" id="ARBA00042475"/>
    </source>
</evidence>
<comment type="subunit">
    <text evidence="14">Interacts with CtaA.</text>
</comment>
<dbReference type="PANTHER" id="PTHR43448">
    <property type="entry name" value="PROTOHEME IX FARNESYLTRANSFERASE, MITOCHONDRIAL"/>
    <property type="match status" value="1"/>
</dbReference>
<feature type="transmembrane region" description="Helical" evidence="14">
    <location>
        <begin position="231"/>
        <end position="249"/>
    </location>
</feature>
<comment type="catalytic activity">
    <reaction evidence="13 14">
        <text>heme b + (2E,6E)-farnesyl diphosphate + H2O = Fe(II)-heme o + diphosphate</text>
        <dbReference type="Rhea" id="RHEA:28070"/>
        <dbReference type="ChEBI" id="CHEBI:15377"/>
        <dbReference type="ChEBI" id="CHEBI:33019"/>
        <dbReference type="ChEBI" id="CHEBI:60344"/>
        <dbReference type="ChEBI" id="CHEBI:60530"/>
        <dbReference type="ChEBI" id="CHEBI:175763"/>
        <dbReference type="EC" id="2.5.1.141"/>
    </reaction>
</comment>
<feature type="transmembrane region" description="Helical" evidence="14">
    <location>
        <begin position="255"/>
        <end position="276"/>
    </location>
</feature>
<comment type="function">
    <text evidence="14">Converts heme B (protoheme IX) to heme O by substitution of the vinyl group on carbon 2 of heme B porphyrin ring with a hydroxyethyl farnesyl side group.</text>
</comment>
<evidence type="ECO:0000256" key="4">
    <source>
        <dbReference type="ARBA" id="ARBA00022475"/>
    </source>
</evidence>
<feature type="transmembrane region" description="Helical" evidence="14">
    <location>
        <begin position="288"/>
        <end position="307"/>
    </location>
</feature>
<feature type="transmembrane region" description="Helical" evidence="14">
    <location>
        <begin position="103"/>
        <end position="123"/>
    </location>
</feature>
<evidence type="ECO:0000256" key="6">
    <source>
        <dbReference type="ARBA" id="ARBA00022692"/>
    </source>
</evidence>
<dbReference type="NCBIfam" id="TIGR01473">
    <property type="entry name" value="cyoE_ctaB"/>
    <property type="match status" value="1"/>
</dbReference>
<feature type="transmembrane region" description="Helical" evidence="14">
    <location>
        <begin position="129"/>
        <end position="150"/>
    </location>
</feature>
<dbReference type="HAMAP" id="MF_00154">
    <property type="entry name" value="CyoE_CtaB"/>
    <property type="match status" value="1"/>
</dbReference>
<keyword evidence="9 14" id="KW-0472">Membrane</keyword>
<dbReference type="PROSITE" id="PS00943">
    <property type="entry name" value="UBIA"/>
    <property type="match status" value="1"/>
</dbReference>
<evidence type="ECO:0000256" key="7">
    <source>
        <dbReference type="ARBA" id="ARBA00022989"/>
    </source>
</evidence>
<sequence>MGMTKCADVQPFADMRTTVKMITVAKAYLALTKPRIMLFLLFTAYCAMIVAAGGMPDLRVTFAGLGGLALSAGGSAAVNMWYDRDIDALMERTVNRPIPAGLVRSWHALAIGVGLGLLSVLVLDIWCNGMAAILSLAGYLYYAVVYTIWLKRRTPQNIVIGGGAGAFPPLVGWAAVTGHQSVAAWVMFAVIFLWTPAHFWALALYKNADYIRACVPMMPVVRGSRTTKRQMVMYTVLLVVASWLLAASVHLALCYIIAATAIGVLFLKSTIALLRAREDENTFAKRTFRMSLIYLPVLFAVMVVCVLA</sequence>
<evidence type="ECO:0000256" key="1">
    <source>
        <dbReference type="ARBA" id="ARBA00004651"/>
    </source>
</evidence>
<comment type="similarity">
    <text evidence="14">Belongs to the UbiA prenyltransferase family. Protoheme IX farnesyltransferase subfamily.</text>
</comment>
<dbReference type="EC" id="2.5.1.141" evidence="3 14"/>
<dbReference type="GO" id="GO:0008495">
    <property type="term" value="F:protoheme IX farnesyltransferase activity"/>
    <property type="evidence" value="ECO:0007669"/>
    <property type="project" value="UniProtKB-EC"/>
</dbReference>
<evidence type="ECO:0000256" key="10">
    <source>
        <dbReference type="ARBA" id="ARBA00030253"/>
    </source>
</evidence>
<keyword evidence="7 14" id="KW-1133">Transmembrane helix</keyword>
<dbReference type="Pfam" id="PF01040">
    <property type="entry name" value="UbiA"/>
    <property type="match status" value="1"/>
</dbReference>
<reference evidence="16" key="1">
    <citation type="journal article" date="2019" name="Int. J. Syst. Evol. Microbiol.">
        <title>The Global Catalogue of Microorganisms (GCM) 10K type strain sequencing project: providing services to taxonomists for standard genome sequencing and annotation.</title>
        <authorList>
            <consortium name="The Broad Institute Genomics Platform"/>
            <consortium name="The Broad Institute Genome Sequencing Center for Infectious Disease"/>
            <person name="Wu L."/>
            <person name="Ma J."/>
        </authorList>
    </citation>
    <scope>NUCLEOTIDE SEQUENCE [LARGE SCALE GENOMIC DNA]</scope>
    <source>
        <strain evidence="16">CGMCC 1.12286</strain>
    </source>
</reference>
<organism evidence="15 16">
    <name type="scientific">Alicyclobacillus fodiniaquatilis</name>
    <dbReference type="NCBI Taxonomy" id="1661150"/>
    <lineage>
        <taxon>Bacteria</taxon>
        <taxon>Bacillati</taxon>
        <taxon>Bacillota</taxon>
        <taxon>Bacilli</taxon>
        <taxon>Bacillales</taxon>
        <taxon>Alicyclobacillaceae</taxon>
        <taxon>Alicyclobacillus</taxon>
    </lineage>
</organism>
<keyword evidence="5 14" id="KW-0808">Transferase</keyword>
<dbReference type="PANTHER" id="PTHR43448:SF7">
    <property type="entry name" value="4-HYDROXYBENZOATE SOLANESYLTRANSFERASE"/>
    <property type="match status" value="1"/>
</dbReference>
<keyword evidence="8 14" id="KW-0350">Heme biosynthesis</keyword>
<accession>A0ABW4JM68</accession>
<evidence type="ECO:0000313" key="15">
    <source>
        <dbReference type="EMBL" id="MFD1677489.1"/>
    </source>
</evidence>
<dbReference type="RefSeq" id="WP_377945379.1">
    <property type="nucleotide sequence ID" value="NZ_JBHUCX010000092.1"/>
</dbReference>
<feature type="transmembrane region" description="Helical" evidence="14">
    <location>
        <begin position="182"/>
        <end position="205"/>
    </location>
</feature>
<evidence type="ECO:0000256" key="13">
    <source>
        <dbReference type="ARBA" id="ARBA00047690"/>
    </source>
</evidence>
<evidence type="ECO:0000256" key="2">
    <source>
        <dbReference type="ARBA" id="ARBA00004919"/>
    </source>
</evidence>
<evidence type="ECO:0000256" key="14">
    <source>
        <dbReference type="HAMAP-Rule" id="MF_00154"/>
    </source>
</evidence>
<keyword evidence="16" id="KW-1185">Reference proteome</keyword>
<feature type="transmembrane region" description="Helical" evidence="14">
    <location>
        <begin position="61"/>
        <end position="82"/>
    </location>
</feature>
<proteinExistence type="inferred from homology"/>
<evidence type="ECO:0000256" key="5">
    <source>
        <dbReference type="ARBA" id="ARBA00022679"/>
    </source>
</evidence>
<dbReference type="InterPro" id="IPR044878">
    <property type="entry name" value="UbiA_sf"/>
</dbReference>
<name>A0ABW4JM68_9BACL</name>
<dbReference type="InterPro" id="IPR006369">
    <property type="entry name" value="Protohaem_IX_farnesylTrfase"/>
</dbReference>
<evidence type="ECO:0000256" key="3">
    <source>
        <dbReference type="ARBA" id="ARBA00012292"/>
    </source>
</evidence>
<protein>
    <recommendedName>
        <fullName evidence="11 14">Protoheme IX farnesyltransferase</fullName>
        <ecNumber evidence="3 14">2.5.1.141</ecNumber>
    </recommendedName>
    <alternativeName>
        <fullName evidence="12 14">Heme B farnesyltransferase</fullName>
    </alternativeName>
    <alternativeName>
        <fullName evidence="10 14">Heme O synthase</fullName>
    </alternativeName>
</protein>
<gene>
    <name evidence="14" type="primary">ctaB</name>
    <name evidence="15" type="ORF">ACFSB2_22775</name>
</gene>
<comment type="caution">
    <text evidence="15">The sequence shown here is derived from an EMBL/GenBank/DDBJ whole genome shotgun (WGS) entry which is preliminary data.</text>
</comment>
<evidence type="ECO:0000313" key="16">
    <source>
        <dbReference type="Proteomes" id="UP001597079"/>
    </source>
</evidence>
<dbReference type="Gene3D" id="1.10.357.140">
    <property type="entry name" value="UbiA prenyltransferase"/>
    <property type="match status" value="1"/>
</dbReference>
<keyword evidence="4 14" id="KW-1003">Cell membrane</keyword>
<comment type="pathway">
    <text evidence="2 14">Porphyrin-containing compound metabolism; heme O biosynthesis; heme O from protoheme: step 1/1.</text>
</comment>
<evidence type="ECO:0000256" key="8">
    <source>
        <dbReference type="ARBA" id="ARBA00023133"/>
    </source>
</evidence>
<dbReference type="InterPro" id="IPR000537">
    <property type="entry name" value="UbiA_prenyltransferase"/>
</dbReference>
<dbReference type="Proteomes" id="UP001597079">
    <property type="component" value="Unassembled WGS sequence"/>
</dbReference>
<dbReference type="CDD" id="cd13957">
    <property type="entry name" value="PT_UbiA_Cox10"/>
    <property type="match status" value="1"/>
</dbReference>